<evidence type="ECO:0000313" key="4">
    <source>
        <dbReference type="EMBL" id="ORY08317.1"/>
    </source>
</evidence>
<dbReference type="PANTHER" id="PTHR48428:SF1">
    <property type="entry name" value="PLANT-SPECIFIC TFIIB-RELATED PROTEIN PTF2"/>
    <property type="match status" value="1"/>
</dbReference>
<dbReference type="STRING" id="1314790.A0A1Y1ZEC5"/>
<evidence type="ECO:0000313" key="5">
    <source>
        <dbReference type="Proteomes" id="UP000193498"/>
    </source>
</evidence>
<keyword evidence="5" id="KW-1185">Reference proteome</keyword>
<keyword evidence="2" id="KW-0804">Transcription</keyword>
<gene>
    <name evidence="4" type="ORF">K493DRAFT_29301</name>
</gene>
<comment type="caution">
    <text evidence="4">The sequence shown here is derived from an EMBL/GenBank/DDBJ whole genome shotgun (WGS) entry which is preliminary data.</text>
</comment>
<sequence>MLVCSCGSTDIIEDAQLGANICASCGLVLDENTITTNDGGEFDGQTHVNNKGVPYSSAATGSWVQLQLREKNQYRLYLVHLFIDKLTSMLHLNSYSERTKHLYASYIQQAKGPRYGRKGELIGAACLYIAIREEEKGLGLDKVASAAQCNAFLLGRIYCQVKTQLNIVTPEIDPCLFVEAVLSQVYHQVNESYRRYKFQELSLHKVLELCGNALNILKEAGVAIGRRPKMVACASILLVIEGLEQENLAKSFLDIIVIASGCPVQAIKQRYKEGMEVMIKYANRLPWGGDITKKNIYQHLLDVINYFEVISSQSPLPSPQPSESTEDTTEKRKLDQFIGIPSYQRSLTKKQKRLPKITSAENRIKDILFPTQHKDPEDSAASYDEDSLLIQRLLLHKIPKDRLTSDSLKNLRSLAQGIVNDIQKDPESDELLSSSEQLGYFRTEHEIRMVLKAQPDWCAYDSAPSL</sequence>
<dbReference type="GO" id="GO:0070897">
    <property type="term" value="P:transcription preinitiation complex assembly"/>
    <property type="evidence" value="ECO:0007669"/>
    <property type="project" value="InterPro"/>
</dbReference>
<dbReference type="Proteomes" id="UP000193498">
    <property type="component" value="Unassembled WGS sequence"/>
</dbReference>
<evidence type="ECO:0000256" key="2">
    <source>
        <dbReference type="ARBA" id="ARBA00023163"/>
    </source>
</evidence>
<evidence type="ECO:0008006" key="6">
    <source>
        <dbReference type="Google" id="ProtNLM"/>
    </source>
</evidence>
<keyword evidence="1" id="KW-0805">Transcription regulation</keyword>
<organism evidence="4 5">
    <name type="scientific">Basidiobolus meristosporus CBS 931.73</name>
    <dbReference type="NCBI Taxonomy" id="1314790"/>
    <lineage>
        <taxon>Eukaryota</taxon>
        <taxon>Fungi</taxon>
        <taxon>Fungi incertae sedis</taxon>
        <taxon>Zoopagomycota</taxon>
        <taxon>Entomophthoromycotina</taxon>
        <taxon>Basidiobolomycetes</taxon>
        <taxon>Basidiobolales</taxon>
        <taxon>Basidiobolaceae</taxon>
        <taxon>Basidiobolus</taxon>
    </lineage>
</organism>
<dbReference type="InParanoid" id="A0A1Y1ZEC5"/>
<accession>A0A1Y1ZEC5</accession>
<dbReference type="PANTHER" id="PTHR48428">
    <property type="entry name" value="PLANT-SPECIFIC TFIIB-RELATED PROTEIN PTF2"/>
    <property type="match status" value="1"/>
</dbReference>
<protein>
    <recommendedName>
        <fullName evidence="6">TFIIB-type domain-containing protein</fullName>
    </recommendedName>
</protein>
<feature type="region of interest" description="Disordered" evidence="3">
    <location>
        <begin position="312"/>
        <end position="331"/>
    </location>
</feature>
<dbReference type="OrthoDB" id="2436478at2759"/>
<dbReference type="InterPro" id="IPR036915">
    <property type="entry name" value="Cyclin-like_sf"/>
</dbReference>
<dbReference type="Gene3D" id="1.10.472.10">
    <property type="entry name" value="Cyclin-like"/>
    <property type="match status" value="1"/>
</dbReference>
<dbReference type="InterPro" id="IPR000812">
    <property type="entry name" value="TFIIB"/>
</dbReference>
<dbReference type="EMBL" id="MCFE01000002">
    <property type="protein sequence ID" value="ORY08317.1"/>
    <property type="molecule type" value="Genomic_DNA"/>
</dbReference>
<dbReference type="SUPFAM" id="SSF47954">
    <property type="entry name" value="Cyclin-like"/>
    <property type="match status" value="1"/>
</dbReference>
<dbReference type="PRINTS" id="PR00685">
    <property type="entry name" value="TIFACTORIIB"/>
</dbReference>
<dbReference type="SUPFAM" id="SSF57783">
    <property type="entry name" value="Zinc beta-ribbon"/>
    <property type="match status" value="1"/>
</dbReference>
<evidence type="ECO:0000256" key="1">
    <source>
        <dbReference type="ARBA" id="ARBA00023015"/>
    </source>
</evidence>
<dbReference type="Gene3D" id="2.20.25.10">
    <property type="match status" value="1"/>
</dbReference>
<name>A0A1Y1ZEC5_9FUNG</name>
<dbReference type="AlphaFoldDB" id="A0A1Y1ZEC5"/>
<reference evidence="4 5" key="1">
    <citation type="submission" date="2016-07" db="EMBL/GenBank/DDBJ databases">
        <title>Pervasive Adenine N6-methylation of Active Genes in Fungi.</title>
        <authorList>
            <consortium name="DOE Joint Genome Institute"/>
            <person name="Mondo S.J."/>
            <person name="Dannebaum R.O."/>
            <person name="Kuo R.C."/>
            <person name="Labutti K."/>
            <person name="Haridas S."/>
            <person name="Kuo A."/>
            <person name="Salamov A."/>
            <person name="Ahrendt S.R."/>
            <person name="Lipzen A."/>
            <person name="Sullivan W."/>
            <person name="Andreopoulos W.B."/>
            <person name="Clum A."/>
            <person name="Lindquist E."/>
            <person name="Daum C."/>
            <person name="Ramamoorthy G.K."/>
            <person name="Gryganskyi A."/>
            <person name="Culley D."/>
            <person name="Magnuson J.K."/>
            <person name="James T.Y."/>
            <person name="O'Malley M.A."/>
            <person name="Stajich J.E."/>
            <person name="Spatafora J.W."/>
            <person name="Visel A."/>
            <person name="Grigoriev I.V."/>
        </authorList>
    </citation>
    <scope>NUCLEOTIDE SEQUENCE [LARGE SCALE GENOMIC DNA]</scope>
    <source>
        <strain evidence="4 5">CBS 931.73</strain>
    </source>
</reference>
<proteinExistence type="predicted"/>
<evidence type="ECO:0000256" key="3">
    <source>
        <dbReference type="SAM" id="MobiDB-lite"/>
    </source>
</evidence>
<dbReference type="CDD" id="cd00043">
    <property type="entry name" value="CYCLIN_SF"/>
    <property type="match status" value="1"/>
</dbReference>
<dbReference type="InterPro" id="IPR053340">
    <property type="entry name" value="PTF2"/>
</dbReference>